<evidence type="ECO:0000313" key="4">
    <source>
        <dbReference type="Proteomes" id="UP000248806"/>
    </source>
</evidence>
<dbReference type="SUPFAM" id="SSF48208">
    <property type="entry name" value="Six-hairpin glycosidases"/>
    <property type="match status" value="1"/>
</dbReference>
<dbReference type="InterPro" id="IPR036249">
    <property type="entry name" value="Thioredoxin-like_sf"/>
</dbReference>
<comment type="caution">
    <text evidence="3">The sequence shown here is derived from an EMBL/GenBank/DDBJ whole genome shotgun (WGS) entry which is preliminary data.</text>
</comment>
<dbReference type="GO" id="GO:0005975">
    <property type="term" value="P:carbohydrate metabolic process"/>
    <property type="evidence" value="ECO:0007669"/>
    <property type="project" value="InterPro"/>
</dbReference>
<keyword evidence="4" id="KW-1185">Reference proteome</keyword>
<gene>
    <name evidence="3" type="ORF">EI42_00069</name>
</gene>
<accession>A0A326UCT7</accession>
<evidence type="ECO:0000313" key="3">
    <source>
        <dbReference type="EMBL" id="PZW35904.1"/>
    </source>
</evidence>
<dbReference type="InterPro" id="IPR012341">
    <property type="entry name" value="6hp_glycosidase-like_sf"/>
</dbReference>
<evidence type="ECO:0000256" key="1">
    <source>
        <dbReference type="SAM" id="MobiDB-lite"/>
    </source>
</evidence>
<reference evidence="3 4" key="1">
    <citation type="submission" date="2018-06" db="EMBL/GenBank/DDBJ databases">
        <title>Genomic Encyclopedia of Archaeal and Bacterial Type Strains, Phase II (KMG-II): from individual species to whole genera.</title>
        <authorList>
            <person name="Goeker M."/>
        </authorList>
    </citation>
    <scope>NUCLEOTIDE SEQUENCE [LARGE SCALE GENOMIC DNA]</scope>
    <source>
        <strain evidence="3 4">ATCC BAA-1881</strain>
    </source>
</reference>
<protein>
    <recommendedName>
        <fullName evidence="2">Spermatogenesis-associated protein 20-like TRX domain-containing protein</fullName>
    </recommendedName>
</protein>
<dbReference type="RefSeq" id="WP_170142248.1">
    <property type="nucleotide sequence ID" value="NZ_BIFX01000001.1"/>
</dbReference>
<dbReference type="AlphaFoldDB" id="A0A326UCT7"/>
<feature type="domain" description="Spermatogenesis-associated protein 20-like TRX" evidence="2">
    <location>
        <begin position="27"/>
        <end position="155"/>
    </location>
</feature>
<dbReference type="InterPro" id="IPR024705">
    <property type="entry name" value="Ssp411"/>
</dbReference>
<dbReference type="InterPro" id="IPR004879">
    <property type="entry name" value="Ssp411-like_TRX"/>
</dbReference>
<organism evidence="3 4">
    <name type="scientific">Thermosporothrix hazakensis</name>
    <dbReference type="NCBI Taxonomy" id="644383"/>
    <lineage>
        <taxon>Bacteria</taxon>
        <taxon>Bacillati</taxon>
        <taxon>Chloroflexota</taxon>
        <taxon>Ktedonobacteria</taxon>
        <taxon>Ktedonobacterales</taxon>
        <taxon>Thermosporotrichaceae</taxon>
        <taxon>Thermosporothrix</taxon>
    </lineage>
</organism>
<dbReference type="EMBL" id="QKUF01000001">
    <property type="protein sequence ID" value="PZW35904.1"/>
    <property type="molecule type" value="Genomic_DNA"/>
</dbReference>
<proteinExistence type="predicted"/>
<dbReference type="InterPro" id="IPR008928">
    <property type="entry name" value="6-hairpin_glycosidase_sf"/>
</dbReference>
<dbReference type="SUPFAM" id="SSF52833">
    <property type="entry name" value="Thioredoxin-like"/>
    <property type="match status" value="1"/>
</dbReference>
<dbReference type="Proteomes" id="UP000248806">
    <property type="component" value="Unassembled WGS sequence"/>
</dbReference>
<dbReference type="Gene3D" id="1.50.10.10">
    <property type="match status" value="1"/>
</dbReference>
<feature type="region of interest" description="Disordered" evidence="1">
    <location>
        <begin position="1"/>
        <end position="21"/>
    </location>
</feature>
<dbReference type="Pfam" id="PF03190">
    <property type="entry name" value="Thioredox_DsbH"/>
    <property type="match status" value="1"/>
</dbReference>
<name>A0A326UCT7_THEHA</name>
<dbReference type="PANTHER" id="PTHR42899">
    <property type="entry name" value="SPERMATOGENESIS-ASSOCIATED PROTEIN 20"/>
    <property type="match status" value="1"/>
</dbReference>
<dbReference type="Gene3D" id="3.40.30.10">
    <property type="entry name" value="Glutaredoxin"/>
    <property type="match status" value="1"/>
</dbReference>
<sequence length="531" mass="60606">MSGDVVASQSQSSAAEGLRFSPHPNQAHQIAWRLWGKEAFDEAERSGKPIFLSLSSSWCQWCHIMDETTLSEPSVIAILNHDYIPIRVDSDLRPDVNQRYNQNGWPSIVLLSAEGEILWGGVYVPPHQMLYYLGHIRRYYSEHRAEIAAQIQQLRAHRVSPPAPLPLRALLLEERSALLRLPEEASRVLLDLYDPEYGGFLLHPHLRFPHPEALELWLMLGRKQQPELLERVTYSLIQMRDGGLWDYEEGGFFRYSAAGDWSNPHTEKMLEENAAMLRLLALTARETGQQEWVDLIRQLLMYLNNTLWQTERGVFSGSQCADEEYYEPGLYSRASREAPGVDTTVYTSWNARMSSSLLLAAEVLHAPALEKMACRILDYLGTHVLHPAGCMYHYELDGQPGLPGQLTDQVWMTRALLDAYERRGEKRYLETAIALMHFACQELLDRSTGLFYDYPETPDLLGRLTVRQQPLAENALAAECLLRMAVYSKREHLRETALLVLAACLEKYRRTGIEGALYACIVQAAIENAWF</sequence>
<evidence type="ECO:0000259" key="2">
    <source>
        <dbReference type="Pfam" id="PF03190"/>
    </source>
</evidence>
<dbReference type="PANTHER" id="PTHR42899:SF1">
    <property type="entry name" value="SPERMATOGENESIS-ASSOCIATED PROTEIN 20"/>
    <property type="match status" value="1"/>
</dbReference>